<feature type="modified residue" description="N6-(pyridoxal phosphate)lysine" evidence="5">
    <location>
        <position position="190"/>
    </location>
</feature>
<dbReference type="PANTHER" id="PTHR21152">
    <property type="entry name" value="AMINOTRANSFERASE CLASS V"/>
    <property type="match status" value="1"/>
</dbReference>
<accession>I4EE04</accession>
<dbReference type="Gene3D" id="3.40.640.10">
    <property type="entry name" value="Type I PLP-dependent aspartate aminotransferase-like (Major domain)"/>
    <property type="match status" value="1"/>
</dbReference>
<dbReference type="AlphaFoldDB" id="I4EE04"/>
<name>I4EE04_9BACT</name>
<dbReference type="InterPro" id="IPR015421">
    <property type="entry name" value="PyrdxlP-dep_Trfase_major"/>
</dbReference>
<keyword evidence="8" id="KW-1185">Reference proteome</keyword>
<gene>
    <name evidence="7" type="ORF">NITHO_1660009</name>
</gene>
<evidence type="ECO:0000313" key="8">
    <source>
        <dbReference type="Proteomes" id="UP000004221"/>
    </source>
</evidence>
<dbReference type="Pfam" id="PF00266">
    <property type="entry name" value="Aminotran_5"/>
    <property type="match status" value="1"/>
</dbReference>
<evidence type="ECO:0000313" key="7">
    <source>
        <dbReference type="EMBL" id="CCF82916.1"/>
    </source>
</evidence>
<comment type="cofactor">
    <cofactor evidence="1 5">
        <name>pyridoxal 5'-phosphate</name>
        <dbReference type="ChEBI" id="CHEBI:597326"/>
    </cofactor>
</comment>
<feature type="binding site" evidence="4">
    <location>
        <position position="334"/>
    </location>
    <ligand>
        <name>substrate</name>
    </ligand>
</feature>
<evidence type="ECO:0000256" key="4">
    <source>
        <dbReference type="PIRSR" id="PIRSR000524-1"/>
    </source>
</evidence>
<dbReference type="InterPro" id="IPR015422">
    <property type="entry name" value="PyrdxlP-dep_Trfase_small"/>
</dbReference>
<dbReference type="OrthoDB" id="389074at2"/>
<dbReference type="Gene3D" id="3.90.1150.10">
    <property type="entry name" value="Aspartate Aminotransferase, domain 1"/>
    <property type="match status" value="1"/>
</dbReference>
<dbReference type="PANTHER" id="PTHR21152:SF40">
    <property type="entry name" value="ALANINE--GLYOXYLATE AMINOTRANSFERASE"/>
    <property type="match status" value="1"/>
</dbReference>
<sequence>MAATDLRIPGPTPLPPQVIEAMQREMMPHRVPAFNEFYSGLLKQVQRIHRTEGDVLVLPASGSAGWEAAIVNTLSPGDQVLAFVTGDFGDRFAKVGTALRLDVVRVEVEWGRAATADVVREALEAHPAARAVLYTHNETSTGVTNPLQEIAPLVRAHGALLFVDGVSSVAGIPLEMDEWGVDLVISGSQKAWMCPPGLVILAFGQRVWDAYPHANYPRFFWDFGTLKESAVEGTTPATPPITLLYALKAACDMLEAEGLDQVYARHRRLGALVREGVVREGYTLFADPAYASNTVTAAIPPAGLRSTDVAGRLRSDFGIEVALGQAHLKDRIVRLGHMGWVEEPELNRMVDALGTVAKRLQG</sequence>
<dbReference type="InterPro" id="IPR024169">
    <property type="entry name" value="SP_NH2Trfase/AEP_transaminase"/>
</dbReference>
<protein>
    <submittedName>
        <fullName evidence="7">Aminotransferase class V</fullName>
    </submittedName>
</protein>
<dbReference type="InterPro" id="IPR000192">
    <property type="entry name" value="Aminotrans_V_dom"/>
</dbReference>
<evidence type="ECO:0000256" key="5">
    <source>
        <dbReference type="PIRSR" id="PIRSR000524-50"/>
    </source>
</evidence>
<dbReference type="EMBL" id="CAGS01000075">
    <property type="protein sequence ID" value="CCF82916.1"/>
    <property type="molecule type" value="Genomic_DNA"/>
</dbReference>
<dbReference type="GO" id="GO:0004760">
    <property type="term" value="F:L-serine-pyruvate transaminase activity"/>
    <property type="evidence" value="ECO:0007669"/>
    <property type="project" value="TreeGrafter"/>
</dbReference>
<evidence type="ECO:0000256" key="3">
    <source>
        <dbReference type="ARBA" id="ARBA00022898"/>
    </source>
</evidence>
<evidence type="ECO:0000256" key="2">
    <source>
        <dbReference type="ARBA" id="ARBA00009236"/>
    </source>
</evidence>
<proteinExistence type="inferred from homology"/>
<comment type="similarity">
    <text evidence="2">Belongs to the class-V pyridoxal-phosphate-dependent aminotransferase family.</text>
</comment>
<reference evidence="7 8" key="1">
    <citation type="journal article" date="2012" name="ISME J.">
        <title>Nitrification expanded: discovery, physiology and genomics of a nitrite-oxidizing bacterium from the phylum Chloroflexi.</title>
        <authorList>
            <person name="Sorokin D.Y."/>
            <person name="Lucker S."/>
            <person name="Vejmelkova D."/>
            <person name="Kostrikina N.A."/>
            <person name="Kleerebezem R."/>
            <person name="Rijpstra W.I."/>
            <person name="Damste J.S."/>
            <person name="Le Paslier D."/>
            <person name="Muyzer G."/>
            <person name="Wagner M."/>
            <person name="van Loosdrecht M.C."/>
            <person name="Daims H."/>
        </authorList>
    </citation>
    <scope>NUCLEOTIDE SEQUENCE [LARGE SCALE GENOMIC DNA]</scope>
    <source>
        <strain evidence="8">none</strain>
    </source>
</reference>
<feature type="domain" description="Aminotransferase class V" evidence="6">
    <location>
        <begin position="9"/>
        <end position="326"/>
    </location>
</feature>
<dbReference type="GO" id="GO:0008453">
    <property type="term" value="F:alanine-glyoxylate transaminase activity"/>
    <property type="evidence" value="ECO:0007669"/>
    <property type="project" value="TreeGrafter"/>
</dbReference>
<dbReference type="RefSeq" id="WP_008475463.1">
    <property type="nucleotide sequence ID" value="NZ_CAGS01000075.1"/>
</dbReference>
<dbReference type="SUPFAM" id="SSF53383">
    <property type="entry name" value="PLP-dependent transferases"/>
    <property type="match status" value="1"/>
</dbReference>
<dbReference type="Proteomes" id="UP000004221">
    <property type="component" value="Unassembled WGS sequence"/>
</dbReference>
<dbReference type="InterPro" id="IPR015424">
    <property type="entry name" value="PyrdxlP-dep_Trfase"/>
</dbReference>
<keyword evidence="7" id="KW-0808">Transferase</keyword>
<evidence type="ECO:0000256" key="1">
    <source>
        <dbReference type="ARBA" id="ARBA00001933"/>
    </source>
</evidence>
<dbReference type="PIRSF" id="PIRSF000524">
    <property type="entry name" value="SPT"/>
    <property type="match status" value="1"/>
</dbReference>
<comment type="caution">
    <text evidence="7">The sequence shown here is derived from an EMBL/GenBank/DDBJ whole genome shotgun (WGS) entry which is preliminary data.</text>
</comment>
<dbReference type="FunFam" id="3.40.640.10:FF:000054">
    <property type="entry name" value="Serine--glyoxylate aminotransferase"/>
    <property type="match status" value="1"/>
</dbReference>
<keyword evidence="7" id="KW-0032">Aminotransferase</keyword>
<organism evidence="7 8">
    <name type="scientific">Nitrolancea hollandica Lb</name>
    <dbReference type="NCBI Taxonomy" id="1129897"/>
    <lineage>
        <taxon>Bacteria</taxon>
        <taxon>Pseudomonadati</taxon>
        <taxon>Thermomicrobiota</taxon>
        <taxon>Thermomicrobia</taxon>
        <taxon>Sphaerobacterales</taxon>
        <taxon>Sphaerobacterineae</taxon>
        <taxon>Sphaerobacteraceae</taxon>
        <taxon>Nitrolancea</taxon>
    </lineage>
</organism>
<keyword evidence="3 5" id="KW-0663">Pyridoxal phosphate</keyword>
<evidence type="ECO:0000259" key="6">
    <source>
        <dbReference type="Pfam" id="PF00266"/>
    </source>
</evidence>
<dbReference type="GO" id="GO:0019265">
    <property type="term" value="P:glycine biosynthetic process, by transamination of glyoxylate"/>
    <property type="evidence" value="ECO:0007669"/>
    <property type="project" value="TreeGrafter"/>
</dbReference>